<protein>
    <submittedName>
        <fullName evidence="2">HAD-IA family hydrolase</fullName>
    </submittedName>
</protein>
<dbReference type="RefSeq" id="WP_375520475.1">
    <property type="nucleotide sequence ID" value="NZ_JBHIRY010000011.1"/>
</dbReference>
<dbReference type="InterPro" id="IPR006439">
    <property type="entry name" value="HAD-SF_hydro_IA"/>
</dbReference>
<dbReference type="PANTHER" id="PTHR43434:SF1">
    <property type="entry name" value="PHOSPHOGLYCOLATE PHOSPHATASE"/>
    <property type="match status" value="1"/>
</dbReference>
<keyword evidence="1" id="KW-1133">Transmembrane helix</keyword>
<dbReference type="SFLD" id="SFLDG01129">
    <property type="entry name" value="C1.5:_HAD__Beta-PGM__Phosphata"/>
    <property type="match status" value="1"/>
</dbReference>
<dbReference type="EMBL" id="JBHIRY010000011">
    <property type="protein sequence ID" value="MFB5761332.1"/>
    <property type="molecule type" value="Genomic_DNA"/>
</dbReference>
<feature type="transmembrane region" description="Helical" evidence="1">
    <location>
        <begin position="62"/>
        <end position="89"/>
    </location>
</feature>
<dbReference type="Gene3D" id="1.20.1250.20">
    <property type="entry name" value="MFS general substrate transporter like domains"/>
    <property type="match status" value="1"/>
</dbReference>
<dbReference type="InterPro" id="IPR023214">
    <property type="entry name" value="HAD_sf"/>
</dbReference>
<keyword evidence="1" id="KW-0472">Membrane</keyword>
<dbReference type="Gene3D" id="1.10.150.240">
    <property type="entry name" value="Putative phosphatase, domain 2"/>
    <property type="match status" value="1"/>
</dbReference>
<organism evidence="2 3">
    <name type="scientific">Paenibacillus medicaginis</name>
    <dbReference type="NCBI Taxonomy" id="1470560"/>
    <lineage>
        <taxon>Bacteria</taxon>
        <taxon>Bacillati</taxon>
        <taxon>Bacillota</taxon>
        <taxon>Bacilli</taxon>
        <taxon>Bacillales</taxon>
        <taxon>Paenibacillaceae</taxon>
        <taxon>Paenibacillus</taxon>
    </lineage>
</organism>
<dbReference type="Gene3D" id="3.40.50.1000">
    <property type="entry name" value="HAD superfamily/HAD-like"/>
    <property type="match status" value="1"/>
</dbReference>
<dbReference type="Pfam" id="PF13419">
    <property type="entry name" value="HAD_2"/>
    <property type="match status" value="1"/>
</dbReference>
<keyword evidence="2" id="KW-0378">Hydrolase</keyword>
<accession>A0ABV5C1D1</accession>
<name>A0ABV5C1D1_9BACL</name>
<evidence type="ECO:0000313" key="3">
    <source>
        <dbReference type="Proteomes" id="UP001580430"/>
    </source>
</evidence>
<keyword evidence="1" id="KW-0812">Transmembrane</keyword>
<reference evidence="2 3" key="1">
    <citation type="submission" date="2024-09" db="EMBL/GenBank/DDBJ databases">
        <title>Paenibacillus zeirhizospherea sp. nov., isolated from surface of the maize (Zea mays) roots in a horticulture field, Hungary.</title>
        <authorList>
            <person name="Marton D."/>
            <person name="Farkas M."/>
            <person name="Bedics A."/>
            <person name="Toth E."/>
            <person name="Tancsics A."/>
            <person name="Boka K."/>
            <person name="Marati G."/>
            <person name="Kriszt B."/>
            <person name="Cserhati M."/>
        </authorList>
    </citation>
    <scope>NUCLEOTIDE SEQUENCE [LARGE SCALE GENOMIC DNA]</scope>
    <source>
        <strain evidence="2 3">JCM 18446</strain>
    </source>
</reference>
<dbReference type="GO" id="GO:0016787">
    <property type="term" value="F:hydrolase activity"/>
    <property type="evidence" value="ECO:0007669"/>
    <property type="project" value="UniProtKB-KW"/>
</dbReference>
<dbReference type="InterPro" id="IPR036259">
    <property type="entry name" value="MFS_trans_sf"/>
</dbReference>
<dbReference type="SUPFAM" id="SSF103473">
    <property type="entry name" value="MFS general substrate transporter"/>
    <property type="match status" value="1"/>
</dbReference>
<feature type="transmembrane region" description="Helical" evidence="1">
    <location>
        <begin position="31"/>
        <end position="50"/>
    </location>
</feature>
<dbReference type="InterPro" id="IPR050155">
    <property type="entry name" value="HAD-like_hydrolase_sf"/>
</dbReference>
<dbReference type="SFLD" id="SFLDS00003">
    <property type="entry name" value="Haloacid_Dehalogenase"/>
    <property type="match status" value="1"/>
</dbReference>
<dbReference type="PANTHER" id="PTHR43434">
    <property type="entry name" value="PHOSPHOGLYCOLATE PHOSPHATASE"/>
    <property type="match status" value="1"/>
</dbReference>
<sequence>MLTKRLALFLAALTLLFSTASIFISLSSVTVFVFSFLFGAGVFGAVPLLNAKFVIAGKEAPALAGTLASSVFNLANAIGAALGAFLLEIGAGFEGLTWIAAGLTAFGFALTVLTYHKEDQQLFTETESAKIKKRRSMNMLKCIIFDLDGTLGNTLPLCVAAFKKAIEPLAGRVLSDQEIIDTFGPSEGGTVRALISAHYDQGIEDYLKHYRDLHGMCAAPFEGITEVLDFAKDRNVRLAMVTGKGARSAEVTLDIFGIRSYFDVIETGSPEGPRKVQGIRNVLEQLGITSAETVYVGDVPSDIEASREAGVPIVSAAWAETADPELLRSLQPDQLFTTIQEFKQYIEQIV</sequence>
<feature type="transmembrane region" description="Helical" evidence="1">
    <location>
        <begin position="95"/>
        <end position="115"/>
    </location>
</feature>
<dbReference type="NCBIfam" id="TIGR01549">
    <property type="entry name" value="HAD-SF-IA-v1"/>
    <property type="match status" value="1"/>
</dbReference>
<evidence type="ECO:0000256" key="1">
    <source>
        <dbReference type="SAM" id="Phobius"/>
    </source>
</evidence>
<evidence type="ECO:0000313" key="2">
    <source>
        <dbReference type="EMBL" id="MFB5761332.1"/>
    </source>
</evidence>
<comment type="caution">
    <text evidence="2">The sequence shown here is derived from an EMBL/GenBank/DDBJ whole genome shotgun (WGS) entry which is preliminary data.</text>
</comment>
<proteinExistence type="predicted"/>
<dbReference type="InterPro" id="IPR041492">
    <property type="entry name" value="HAD_2"/>
</dbReference>
<gene>
    <name evidence="2" type="ORF">ACE5LO_13115</name>
</gene>
<dbReference type="InterPro" id="IPR036412">
    <property type="entry name" value="HAD-like_sf"/>
</dbReference>
<dbReference type="Proteomes" id="UP001580430">
    <property type="component" value="Unassembled WGS sequence"/>
</dbReference>
<dbReference type="InterPro" id="IPR023198">
    <property type="entry name" value="PGP-like_dom2"/>
</dbReference>
<dbReference type="SUPFAM" id="SSF56784">
    <property type="entry name" value="HAD-like"/>
    <property type="match status" value="1"/>
</dbReference>
<keyword evidence="3" id="KW-1185">Reference proteome</keyword>